<organism evidence="1 2">
    <name type="scientific">Eretmocerus hayati</name>
    <dbReference type="NCBI Taxonomy" id="131215"/>
    <lineage>
        <taxon>Eukaryota</taxon>
        <taxon>Metazoa</taxon>
        <taxon>Ecdysozoa</taxon>
        <taxon>Arthropoda</taxon>
        <taxon>Hexapoda</taxon>
        <taxon>Insecta</taxon>
        <taxon>Pterygota</taxon>
        <taxon>Neoptera</taxon>
        <taxon>Endopterygota</taxon>
        <taxon>Hymenoptera</taxon>
        <taxon>Apocrita</taxon>
        <taxon>Proctotrupomorpha</taxon>
        <taxon>Chalcidoidea</taxon>
        <taxon>Aphelinidae</taxon>
        <taxon>Aphelininae</taxon>
        <taxon>Eretmocerus</taxon>
    </lineage>
</organism>
<evidence type="ECO:0000313" key="2">
    <source>
        <dbReference type="Proteomes" id="UP001239111"/>
    </source>
</evidence>
<dbReference type="EMBL" id="CM056741">
    <property type="protein sequence ID" value="KAJ8688334.1"/>
    <property type="molecule type" value="Genomic_DNA"/>
</dbReference>
<keyword evidence="2" id="KW-1185">Reference proteome</keyword>
<sequence>MSSPPDELHSDVNLNLTSYMAFYWDVRSNKNSQIVFDTIISSDDPEPVRRAIRDGFDVDKDGSWFLYLAIIRYRLKIVRAMLEASANNRNGLGNCGVLDKLIHAPLQSHHAWRSPVGVASAHFLHKEPRHKMVDCLLEHGASLEFDPKRHSESCAHAALAYADCVWCAPGRI</sequence>
<reference evidence="1" key="1">
    <citation type="submission" date="2023-04" db="EMBL/GenBank/DDBJ databases">
        <title>A chromosome-level genome assembly of the parasitoid wasp Eretmocerus hayati.</title>
        <authorList>
            <person name="Zhong Y."/>
            <person name="Liu S."/>
            <person name="Liu Y."/>
        </authorList>
    </citation>
    <scope>NUCLEOTIDE SEQUENCE</scope>
    <source>
        <strain evidence="1">ZJU_SS_LIU_2023</strain>
    </source>
</reference>
<evidence type="ECO:0000313" key="1">
    <source>
        <dbReference type="EMBL" id="KAJ8688334.1"/>
    </source>
</evidence>
<dbReference type="Proteomes" id="UP001239111">
    <property type="component" value="Chromosome 1"/>
</dbReference>
<name>A0ACC2PYJ5_9HYME</name>
<accession>A0ACC2PYJ5</accession>
<proteinExistence type="predicted"/>
<protein>
    <submittedName>
        <fullName evidence="1">Uncharacterized protein</fullName>
    </submittedName>
</protein>
<comment type="caution">
    <text evidence="1">The sequence shown here is derived from an EMBL/GenBank/DDBJ whole genome shotgun (WGS) entry which is preliminary data.</text>
</comment>
<gene>
    <name evidence="1" type="ORF">QAD02_024129</name>
</gene>